<dbReference type="Proteomes" id="UP001519460">
    <property type="component" value="Unassembled WGS sequence"/>
</dbReference>
<evidence type="ECO:0000313" key="1">
    <source>
        <dbReference type="EMBL" id="KAK7460703.1"/>
    </source>
</evidence>
<reference evidence="1 2" key="1">
    <citation type="journal article" date="2023" name="Sci. Data">
        <title>Genome assembly of the Korean intertidal mud-creeper Batillaria attramentaria.</title>
        <authorList>
            <person name="Patra A.K."/>
            <person name="Ho P.T."/>
            <person name="Jun S."/>
            <person name="Lee S.J."/>
            <person name="Kim Y."/>
            <person name="Won Y.J."/>
        </authorList>
    </citation>
    <scope>NUCLEOTIDE SEQUENCE [LARGE SCALE GENOMIC DNA]</scope>
    <source>
        <strain evidence="1">Wonlab-2016</strain>
    </source>
</reference>
<keyword evidence="2" id="KW-1185">Reference proteome</keyword>
<dbReference type="AlphaFoldDB" id="A0ABD0J5P9"/>
<organism evidence="1 2">
    <name type="scientific">Batillaria attramentaria</name>
    <dbReference type="NCBI Taxonomy" id="370345"/>
    <lineage>
        <taxon>Eukaryota</taxon>
        <taxon>Metazoa</taxon>
        <taxon>Spiralia</taxon>
        <taxon>Lophotrochozoa</taxon>
        <taxon>Mollusca</taxon>
        <taxon>Gastropoda</taxon>
        <taxon>Caenogastropoda</taxon>
        <taxon>Sorbeoconcha</taxon>
        <taxon>Cerithioidea</taxon>
        <taxon>Batillariidae</taxon>
        <taxon>Batillaria</taxon>
    </lineage>
</organism>
<comment type="caution">
    <text evidence="1">The sequence shown here is derived from an EMBL/GenBank/DDBJ whole genome shotgun (WGS) entry which is preliminary data.</text>
</comment>
<evidence type="ECO:0000313" key="2">
    <source>
        <dbReference type="Proteomes" id="UP001519460"/>
    </source>
</evidence>
<gene>
    <name evidence="1" type="ORF">BaRGS_00038871</name>
</gene>
<proteinExistence type="predicted"/>
<protein>
    <submittedName>
        <fullName evidence="1">Uncharacterized protein</fullName>
    </submittedName>
</protein>
<dbReference type="EMBL" id="JACVVK020000649">
    <property type="protein sequence ID" value="KAK7460703.1"/>
    <property type="molecule type" value="Genomic_DNA"/>
</dbReference>
<sequence>MCEDPVPYRTQQAIKQRTPCAMCEDPVPYRARQATKQRTPCAMCEDPVPYRAQQATKQRTPCKMCGDPILWEGETLLSVNALFTVSSASTWQVGLRSSLQKNAPTS</sequence>
<name>A0ABD0J5P9_9CAEN</name>
<accession>A0ABD0J5P9</accession>